<dbReference type="RefSeq" id="WP_392825184.1">
    <property type="nucleotide sequence ID" value="NZ_JBICYV010000029.1"/>
</dbReference>
<dbReference type="Proteomes" id="UP001604267">
    <property type="component" value="Unassembled WGS sequence"/>
</dbReference>
<evidence type="ECO:0000256" key="1">
    <source>
        <dbReference type="SAM" id="MobiDB-lite"/>
    </source>
</evidence>
<evidence type="ECO:0000313" key="2">
    <source>
        <dbReference type="EMBL" id="MFG3016406.1"/>
    </source>
</evidence>
<sequence>MSSTDSRRGGAASPRGGRKPAGRGPWAVLCAALTVLLGPAALTASALDQANAAPMHHPRVTP</sequence>
<protein>
    <submittedName>
        <fullName evidence="2">Uncharacterized protein</fullName>
    </submittedName>
</protein>
<accession>A0ABW7BI15</accession>
<gene>
    <name evidence="2" type="ORF">ACGFZB_39385</name>
</gene>
<dbReference type="EMBL" id="JBICYV010000029">
    <property type="protein sequence ID" value="MFG3016406.1"/>
    <property type="molecule type" value="Genomic_DNA"/>
</dbReference>
<organism evidence="2 3">
    <name type="scientific">Streptomyces cinerochromogenes</name>
    <dbReference type="NCBI Taxonomy" id="66422"/>
    <lineage>
        <taxon>Bacteria</taxon>
        <taxon>Bacillati</taxon>
        <taxon>Actinomycetota</taxon>
        <taxon>Actinomycetes</taxon>
        <taxon>Kitasatosporales</taxon>
        <taxon>Streptomycetaceae</taxon>
        <taxon>Streptomyces</taxon>
    </lineage>
</organism>
<name>A0ABW7BI15_9ACTN</name>
<proteinExistence type="predicted"/>
<comment type="caution">
    <text evidence="2">The sequence shown here is derived from an EMBL/GenBank/DDBJ whole genome shotgun (WGS) entry which is preliminary data.</text>
</comment>
<keyword evidence="3" id="KW-1185">Reference proteome</keyword>
<evidence type="ECO:0000313" key="3">
    <source>
        <dbReference type="Proteomes" id="UP001604267"/>
    </source>
</evidence>
<feature type="region of interest" description="Disordered" evidence="1">
    <location>
        <begin position="1"/>
        <end position="24"/>
    </location>
</feature>
<reference evidence="2 3" key="1">
    <citation type="submission" date="2024-10" db="EMBL/GenBank/DDBJ databases">
        <title>The Natural Products Discovery Center: Release of the First 8490 Sequenced Strains for Exploring Actinobacteria Biosynthetic Diversity.</title>
        <authorList>
            <person name="Kalkreuter E."/>
            <person name="Kautsar S.A."/>
            <person name="Yang D."/>
            <person name="Bader C.D."/>
            <person name="Teijaro C.N."/>
            <person name="Fluegel L."/>
            <person name="Davis C.M."/>
            <person name="Simpson J.R."/>
            <person name="Lauterbach L."/>
            <person name="Steele A.D."/>
            <person name="Gui C."/>
            <person name="Meng S."/>
            <person name="Li G."/>
            <person name="Viehrig K."/>
            <person name="Ye F."/>
            <person name="Su P."/>
            <person name="Kiefer A.F."/>
            <person name="Nichols A."/>
            <person name="Cepeda A.J."/>
            <person name="Yan W."/>
            <person name="Fan B."/>
            <person name="Jiang Y."/>
            <person name="Adhikari A."/>
            <person name="Zheng C.-J."/>
            <person name="Schuster L."/>
            <person name="Cowan T.M."/>
            <person name="Smanski M.J."/>
            <person name="Chevrette M.G."/>
            <person name="De Carvalho L.P.S."/>
            <person name="Shen B."/>
        </authorList>
    </citation>
    <scope>NUCLEOTIDE SEQUENCE [LARGE SCALE GENOMIC DNA]</scope>
    <source>
        <strain evidence="2 3">NPDC048320</strain>
    </source>
</reference>